<proteinExistence type="predicted"/>
<keyword evidence="2" id="KW-1185">Reference proteome</keyword>
<comment type="caution">
    <text evidence="1">The sequence shown here is derived from an EMBL/GenBank/DDBJ whole genome shotgun (WGS) entry which is preliminary data.</text>
</comment>
<reference evidence="1 2" key="1">
    <citation type="submission" date="2022-06" db="EMBL/GenBank/DDBJ databases">
        <title>Leptospira isolates from biofilms formed at urban environments.</title>
        <authorList>
            <person name="Ribeiro P.S."/>
            <person name="Sousa T."/>
            <person name="Carvalho N."/>
            <person name="Aburjaile F."/>
            <person name="Neves F."/>
            <person name="Oliveira D."/>
            <person name="Blanco L."/>
            <person name="Lima J."/>
            <person name="Costa F."/>
            <person name="Brenig B."/>
            <person name="Soares S."/>
            <person name="Ramos R."/>
            <person name="Goes-Neto A."/>
            <person name="Matiuzzi M."/>
            <person name="Azevedo V."/>
            <person name="Ristow P."/>
        </authorList>
    </citation>
    <scope>NUCLEOTIDE SEQUENCE [LARGE SCALE GENOMIC DNA]</scope>
    <source>
        <strain evidence="1 2">VSF25</strain>
    </source>
</reference>
<gene>
    <name evidence="1" type="ORF">ND812_12915</name>
</gene>
<accession>A0ABT3M073</accession>
<dbReference type="EMBL" id="JAMQPV010000001">
    <property type="protein sequence ID" value="MCW7462993.1"/>
    <property type="molecule type" value="Genomic_DNA"/>
</dbReference>
<dbReference type="NCBIfam" id="TIGR04323">
    <property type="entry name" value="SpoChoClust_1"/>
    <property type="match status" value="1"/>
</dbReference>
<organism evidence="1 2">
    <name type="scientific">Leptospira limi</name>
    <dbReference type="NCBI Taxonomy" id="2950023"/>
    <lineage>
        <taxon>Bacteria</taxon>
        <taxon>Pseudomonadati</taxon>
        <taxon>Spirochaetota</taxon>
        <taxon>Spirochaetia</taxon>
        <taxon>Leptospirales</taxon>
        <taxon>Leptospiraceae</taxon>
        <taxon>Leptospira</taxon>
    </lineage>
</organism>
<evidence type="ECO:0000313" key="1">
    <source>
        <dbReference type="EMBL" id="MCW7462993.1"/>
    </source>
</evidence>
<dbReference type="Proteomes" id="UP001209737">
    <property type="component" value="Unassembled WGS sequence"/>
</dbReference>
<evidence type="ECO:0000313" key="2">
    <source>
        <dbReference type="Proteomes" id="UP001209737"/>
    </source>
</evidence>
<dbReference type="InterPro" id="IPR027610">
    <property type="entry name" value="SpoChClust_LIC12192"/>
</dbReference>
<dbReference type="RefSeq" id="WP_265375776.1">
    <property type="nucleotide sequence ID" value="NZ_JAMQPV010000001.1"/>
</dbReference>
<name>A0ABT3M073_9LEPT</name>
<protein>
    <submittedName>
        <fullName evidence="1">Sporadic carbohydrate cluster protein, LIC12192 family</fullName>
    </submittedName>
</protein>
<sequence length="134" mass="15853">MKRLRGYIFSRPFLGERVPQHVQNIVIRDYCKKFNFQYLLSATEYAMENSFLMMEETLNELKHIDGIVAYSMYQLPSDTEKRSAIYKRVLSEGKSLHFAVEGISLYDEVSCKRIEDIWKIRLTLPNCLNYKQVV</sequence>